<comment type="caution">
    <text evidence="6">The sequence shown here is derived from an EMBL/GenBank/DDBJ whole genome shotgun (WGS) entry which is preliminary data.</text>
</comment>
<dbReference type="FunCoup" id="A0A1Y1XWD6">
    <property type="interactions" value="1005"/>
</dbReference>
<dbReference type="GO" id="GO:0008270">
    <property type="term" value="F:zinc ion binding"/>
    <property type="evidence" value="ECO:0007669"/>
    <property type="project" value="UniProtKB-KW"/>
</dbReference>
<dbReference type="Proteomes" id="UP000193498">
    <property type="component" value="Unassembled WGS sequence"/>
</dbReference>
<dbReference type="FunFam" id="1.10.10.2030:FF:000001">
    <property type="entry name" value="DNA/RNA-binding protein KIN17, putative"/>
    <property type="match status" value="1"/>
</dbReference>
<name>A0A1Y1XWD6_9FUNG</name>
<gene>
    <name evidence="6" type="ORF">K493DRAFT_231736</name>
</gene>
<accession>A0A1Y1XWD6</accession>
<evidence type="ECO:0000256" key="1">
    <source>
        <dbReference type="ARBA" id="ARBA00008517"/>
    </source>
</evidence>
<dbReference type="STRING" id="1314790.A0A1Y1XWD6"/>
<comment type="similarity">
    <text evidence="1">Belongs to the KIN17 family.</text>
</comment>
<sequence length="261" mass="30206">MGKGDFLTPKAIANRIKAKGLQKLRWYCQMCQKQCRDENGFKCHCASESHQRQMKLFAENPKKYMESFSQEFLSEFLKVLSHRHGTKRTFANQVYQELISDRNHLHMNATRWSSLTEFVVYLGKEGLCEVDETERGWFIAWIDRSAKALARQAAIQKKERTSMNDEEREKKLIAEQIARAKVQNPEPEPQFTALQRENENEKIKLNFTMKKTIKKPEVKKGGLKALIGASKSSTNSKPLIEKPKKLTALEEIILKETQRSG</sequence>
<dbReference type="PANTHER" id="PTHR12805:SF0">
    <property type="entry name" value="DNA_RNA-BINDING PROTEIN KIN17"/>
    <property type="match status" value="1"/>
</dbReference>
<organism evidence="6 7">
    <name type="scientific">Basidiobolus meristosporus CBS 931.73</name>
    <dbReference type="NCBI Taxonomy" id="1314790"/>
    <lineage>
        <taxon>Eukaryota</taxon>
        <taxon>Fungi</taxon>
        <taxon>Fungi incertae sedis</taxon>
        <taxon>Zoopagomycota</taxon>
        <taxon>Entomophthoromycotina</taxon>
        <taxon>Basidiobolomycetes</taxon>
        <taxon>Basidiobolales</taxon>
        <taxon>Basidiobolaceae</taxon>
        <taxon>Basidiobolus</taxon>
    </lineage>
</organism>
<dbReference type="InterPro" id="IPR019447">
    <property type="entry name" value="DNA/RNA-bd_Kin17_WH-like_dom"/>
</dbReference>
<keyword evidence="3" id="KW-0863">Zinc-finger</keyword>
<evidence type="ECO:0000313" key="7">
    <source>
        <dbReference type="Proteomes" id="UP000193498"/>
    </source>
</evidence>
<keyword evidence="4" id="KW-0862">Zinc</keyword>
<evidence type="ECO:0000313" key="6">
    <source>
        <dbReference type="EMBL" id="ORX90042.1"/>
    </source>
</evidence>
<protein>
    <submittedName>
        <fullName evidence="6">KIN, antigenic determinant of recA protein-like protein</fullName>
    </submittedName>
</protein>
<keyword evidence="2" id="KW-0479">Metal-binding</keyword>
<evidence type="ECO:0000259" key="5">
    <source>
        <dbReference type="SMART" id="SM01253"/>
    </source>
</evidence>
<dbReference type="InterPro" id="IPR038254">
    <property type="entry name" value="KIN17_WH-like_sf"/>
</dbReference>
<dbReference type="Pfam" id="PF10357">
    <property type="entry name" value="WH_KIN17"/>
    <property type="match status" value="1"/>
</dbReference>
<keyword evidence="7" id="KW-1185">Reference proteome</keyword>
<dbReference type="InterPro" id="IPR037321">
    <property type="entry name" value="KIN17-like"/>
</dbReference>
<dbReference type="GO" id="GO:0005634">
    <property type="term" value="C:nucleus"/>
    <property type="evidence" value="ECO:0007669"/>
    <property type="project" value="TreeGrafter"/>
</dbReference>
<dbReference type="InterPro" id="IPR056767">
    <property type="entry name" value="C2H2-Znf_KIN17"/>
</dbReference>
<dbReference type="GO" id="GO:0006260">
    <property type="term" value="P:DNA replication"/>
    <property type="evidence" value="ECO:0007669"/>
    <property type="project" value="TreeGrafter"/>
</dbReference>
<dbReference type="AlphaFoldDB" id="A0A1Y1XWD6"/>
<proteinExistence type="inferred from homology"/>
<dbReference type="InterPro" id="IPR036236">
    <property type="entry name" value="Znf_C2H2_sf"/>
</dbReference>
<dbReference type="Gene3D" id="1.10.10.2030">
    <property type="entry name" value="DNA/RNA-binding protein Kin17, conserved domain"/>
    <property type="match status" value="1"/>
</dbReference>
<dbReference type="EMBL" id="MCFE01000404">
    <property type="protein sequence ID" value="ORX90042.1"/>
    <property type="molecule type" value="Genomic_DNA"/>
</dbReference>
<evidence type="ECO:0000256" key="4">
    <source>
        <dbReference type="ARBA" id="ARBA00022833"/>
    </source>
</evidence>
<dbReference type="GO" id="GO:0006974">
    <property type="term" value="P:DNA damage response"/>
    <property type="evidence" value="ECO:0007669"/>
    <property type="project" value="TreeGrafter"/>
</dbReference>
<dbReference type="OrthoDB" id="10266249at2759"/>
<dbReference type="Pfam" id="PF25095">
    <property type="entry name" value="C2H2-zf_KIN17"/>
    <property type="match status" value="1"/>
</dbReference>
<dbReference type="SUPFAM" id="SSF57667">
    <property type="entry name" value="beta-beta-alpha zinc fingers"/>
    <property type="match status" value="1"/>
</dbReference>
<dbReference type="PANTHER" id="PTHR12805">
    <property type="entry name" value="KIN17 KIN, ANTIGENIC DETERMINANT OF RECA PROTEIN HOMOLOG"/>
    <property type="match status" value="1"/>
</dbReference>
<dbReference type="SMART" id="SM01253">
    <property type="entry name" value="Kin17_mid"/>
    <property type="match status" value="1"/>
</dbReference>
<dbReference type="GO" id="GO:0003690">
    <property type="term" value="F:double-stranded DNA binding"/>
    <property type="evidence" value="ECO:0007669"/>
    <property type="project" value="TreeGrafter"/>
</dbReference>
<evidence type="ECO:0000256" key="2">
    <source>
        <dbReference type="ARBA" id="ARBA00022723"/>
    </source>
</evidence>
<evidence type="ECO:0000256" key="3">
    <source>
        <dbReference type="ARBA" id="ARBA00022771"/>
    </source>
</evidence>
<dbReference type="InParanoid" id="A0A1Y1XWD6"/>
<feature type="domain" description="DNA/RNA-binding protein Kin17 WH-like" evidence="5">
    <location>
        <begin position="52"/>
        <end position="178"/>
    </location>
</feature>
<reference evidence="6 7" key="1">
    <citation type="submission" date="2016-07" db="EMBL/GenBank/DDBJ databases">
        <title>Pervasive Adenine N6-methylation of Active Genes in Fungi.</title>
        <authorList>
            <consortium name="DOE Joint Genome Institute"/>
            <person name="Mondo S.J."/>
            <person name="Dannebaum R.O."/>
            <person name="Kuo R.C."/>
            <person name="Labutti K."/>
            <person name="Haridas S."/>
            <person name="Kuo A."/>
            <person name="Salamov A."/>
            <person name="Ahrendt S.R."/>
            <person name="Lipzen A."/>
            <person name="Sullivan W."/>
            <person name="Andreopoulos W.B."/>
            <person name="Clum A."/>
            <person name="Lindquist E."/>
            <person name="Daum C."/>
            <person name="Ramamoorthy G.K."/>
            <person name="Gryganskyi A."/>
            <person name="Culley D."/>
            <person name="Magnuson J.K."/>
            <person name="James T.Y."/>
            <person name="O'Malley M.A."/>
            <person name="Stajich J.E."/>
            <person name="Spatafora J.W."/>
            <person name="Visel A."/>
            <person name="Grigoriev I.V."/>
        </authorList>
    </citation>
    <scope>NUCLEOTIDE SEQUENCE [LARGE SCALE GENOMIC DNA]</scope>
    <source>
        <strain evidence="6 7">CBS 931.73</strain>
    </source>
</reference>